<dbReference type="SUPFAM" id="SSF55804">
    <property type="entry name" value="Phoshotransferase/anion transport protein"/>
    <property type="match status" value="1"/>
</dbReference>
<dbReference type="Proteomes" id="UP000238358">
    <property type="component" value="Chromosome"/>
</dbReference>
<comment type="function">
    <text evidence="1">The phosphoenolpyruvate-dependent sugar phosphotransferase system (sugar PTS), a major carbohydrate active transport system, catalyzes the phosphorylation of incoming sugar substrates concomitantly with their translocation across the cell membrane. The enzyme II CmtAB PTS system is involved in D-mannitol transport.</text>
</comment>
<keyword evidence="4" id="KW-0597">Phosphoprotein</keyword>
<dbReference type="PROSITE" id="PS00372">
    <property type="entry name" value="PTS_EIIA_TYPE_2_HIS"/>
    <property type="match status" value="1"/>
</dbReference>
<dbReference type="EMBL" id="CP027569">
    <property type="protein sequence ID" value="AVO27318.1"/>
    <property type="molecule type" value="Genomic_DNA"/>
</dbReference>
<dbReference type="GO" id="GO:0009401">
    <property type="term" value="P:phosphoenolpyruvate-dependent sugar phosphotransferase system"/>
    <property type="evidence" value="ECO:0007669"/>
    <property type="project" value="UniProtKB-KW"/>
</dbReference>
<name>A0A1M6PRJ1_MEGEL</name>
<evidence type="ECO:0000313" key="13">
    <source>
        <dbReference type="Proteomes" id="UP000238358"/>
    </source>
</evidence>
<dbReference type="GO" id="GO:0016301">
    <property type="term" value="F:kinase activity"/>
    <property type="evidence" value="ECO:0007669"/>
    <property type="project" value="UniProtKB-KW"/>
</dbReference>
<organism evidence="12 13">
    <name type="scientific">Megasphaera elsdenii</name>
    <dbReference type="NCBI Taxonomy" id="907"/>
    <lineage>
        <taxon>Bacteria</taxon>
        <taxon>Bacillati</taxon>
        <taxon>Bacillota</taxon>
        <taxon>Negativicutes</taxon>
        <taxon>Veillonellales</taxon>
        <taxon>Veillonellaceae</taxon>
        <taxon>Megasphaera</taxon>
    </lineage>
</organism>
<dbReference type="InterPro" id="IPR050893">
    <property type="entry name" value="Sugar_PTS"/>
</dbReference>
<keyword evidence="8" id="KW-0418">Kinase</keyword>
<evidence type="ECO:0000256" key="9">
    <source>
        <dbReference type="ARBA" id="ARBA00029908"/>
    </source>
</evidence>
<keyword evidence="7" id="KW-0598">Phosphotransferase system</keyword>
<evidence type="ECO:0000256" key="6">
    <source>
        <dbReference type="ARBA" id="ARBA00022679"/>
    </source>
</evidence>
<proteinExistence type="predicted"/>
<dbReference type="PROSITE" id="PS51094">
    <property type="entry name" value="PTS_EIIA_TYPE_2"/>
    <property type="match status" value="1"/>
</dbReference>
<dbReference type="PANTHER" id="PTHR30181">
    <property type="entry name" value="MANNITOL PERMEASE IIC COMPONENT"/>
    <property type="match status" value="1"/>
</dbReference>
<evidence type="ECO:0000256" key="2">
    <source>
        <dbReference type="ARBA" id="ARBA00014783"/>
    </source>
</evidence>
<dbReference type="Pfam" id="PF00359">
    <property type="entry name" value="PTS_EIIA_2"/>
    <property type="match status" value="1"/>
</dbReference>
<protein>
    <recommendedName>
        <fullName evidence="2">Mannitol-specific phosphotransferase enzyme IIA component</fullName>
    </recommendedName>
    <alternativeName>
        <fullName evidence="10">EIIA</fullName>
    </alternativeName>
    <alternativeName>
        <fullName evidence="11">EIII</fullName>
    </alternativeName>
    <alternativeName>
        <fullName evidence="9">PTS system mannitol-specific EIIA component</fullName>
    </alternativeName>
</protein>
<dbReference type="AlphaFoldDB" id="A0A1M6PRJ1"/>
<dbReference type="GO" id="GO:0005886">
    <property type="term" value="C:plasma membrane"/>
    <property type="evidence" value="ECO:0007669"/>
    <property type="project" value="TreeGrafter"/>
</dbReference>
<dbReference type="GO" id="GO:0090563">
    <property type="term" value="F:protein-phosphocysteine-sugar phosphotransferase activity"/>
    <property type="evidence" value="ECO:0007669"/>
    <property type="project" value="TreeGrafter"/>
</dbReference>
<dbReference type="InterPro" id="IPR002178">
    <property type="entry name" value="PTS_EIIA_type-2_dom"/>
</dbReference>
<gene>
    <name evidence="12" type="ORF">C6Y28_06720</name>
</gene>
<evidence type="ECO:0000256" key="4">
    <source>
        <dbReference type="ARBA" id="ARBA00022553"/>
    </source>
</evidence>
<evidence type="ECO:0000256" key="5">
    <source>
        <dbReference type="ARBA" id="ARBA00022597"/>
    </source>
</evidence>
<evidence type="ECO:0000256" key="1">
    <source>
        <dbReference type="ARBA" id="ARBA00002434"/>
    </source>
</evidence>
<evidence type="ECO:0000256" key="10">
    <source>
        <dbReference type="ARBA" id="ARBA00030956"/>
    </source>
</evidence>
<evidence type="ECO:0000256" key="8">
    <source>
        <dbReference type="ARBA" id="ARBA00022777"/>
    </source>
</evidence>
<accession>A0A1M6PRJ1</accession>
<evidence type="ECO:0000256" key="11">
    <source>
        <dbReference type="ARBA" id="ARBA00030962"/>
    </source>
</evidence>
<dbReference type="PANTHER" id="PTHR30181:SF2">
    <property type="entry name" value="PTS SYSTEM MANNITOL-SPECIFIC EIICBA COMPONENT"/>
    <property type="match status" value="1"/>
</dbReference>
<sequence length="144" mass="15827">MNTILQKKNIILNCQPKAKEDVIKEIGKIFYDDGYTTEKYTQAMLDKEKVFNTAIGNAVAIPHGIEEGKCEVKKSGLVIMTFPQGTDWGGETVKLVIGIAGVGDEHIDILSNIAVTCSDEDEVDEILKSSVDQIYDTFANIEAE</sequence>
<keyword evidence="3" id="KW-0813">Transport</keyword>
<dbReference type="Gene3D" id="3.40.930.10">
    <property type="entry name" value="Mannitol-specific EII, Chain A"/>
    <property type="match status" value="1"/>
</dbReference>
<keyword evidence="5 12" id="KW-0762">Sugar transport</keyword>
<dbReference type="CDD" id="cd00211">
    <property type="entry name" value="PTS_IIA_fru"/>
    <property type="match status" value="1"/>
</dbReference>
<evidence type="ECO:0000256" key="7">
    <source>
        <dbReference type="ARBA" id="ARBA00022683"/>
    </source>
</evidence>
<evidence type="ECO:0000256" key="3">
    <source>
        <dbReference type="ARBA" id="ARBA00022448"/>
    </source>
</evidence>
<keyword evidence="6" id="KW-0808">Transferase</keyword>
<dbReference type="RefSeq" id="WP_020311186.1">
    <property type="nucleotide sequence ID" value="NZ_AP031433.1"/>
</dbReference>
<reference evidence="12 13" key="1">
    <citation type="journal article" date="2018" name="Genome Announc.">
        <title>Complete genomes of two Megasphaera elsdenii strains, NCIMB 702410 and ATCC 25940.</title>
        <authorList>
            <person name="Hatmaker E.A."/>
            <person name="O'Dell K."/>
            <person name="Riley L.A."/>
            <person name="Klingeman D.M."/>
            <person name="Guss A.M."/>
        </authorList>
    </citation>
    <scope>NUCLEOTIDE SEQUENCE [LARGE SCALE GENOMIC DNA]</scope>
    <source>
        <strain evidence="12 13">NCIMB702410</strain>
    </source>
</reference>
<evidence type="ECO:0000313" key="12">
    <source>
        <dbReference type="EMBL" id="AVO27318.1"/>
    </source>
</evidence>
<dbReference type="OrthoDB" id="1640042at2"/>
<dbReference type="InterPro" id="IPR016152">
    <property type="entry name" value="PTrfase/Anion_transptr"/>
</dbReference>